<organism evidence="3 4">
    <name type="scientific">Natrinema salifodinae</name>
    <dbReference type="NCBI Taxonomy" id="1202768"/>
    <lineage>
        <taxon>Archaea</taxon>
        <taxon>Methanobacteriati</taxon>
        <taxon>Methanobacteriota</taxon>
        <taxon>Stenosarchaea group</taxon>
        <taxon>Halobacteria</taxon>
        <taxon>Halobacteriales</taxon>
        <taxon>Natrialbaceae</taxon>
        <taxon>Natrinema</taxon>
    </lineage>
</organism>
<protein>
    <submittedName>
        <fullName evidence="3">Uncharacterized protein</fullName>
    </submittedName>
</protein>
<evidence type="ECO:0000313" key="3">
    <source>
        <dbReference type="EMBL" id="SEW32831.1"/>
    </source>
</evidence>
<proteinExistence type="predicted"/>
<dbReference type="OrthoDB" id="385936at2157"/>
<gene>
    <name evidence="3" type="ORF">SAMN05216285_4154</name>
</gene>
<evidence type="ECO:0000256" key="2">
    <source>
        <dbReference type="SAM" id="Phobius"/>
    </source>
</evidence>
<reference evidence="4" key="1">
    <citation type="submission" date="2016-10" db="EMBL/GenBank/DDBJ databases">
        <authorList>
            <person name="Varghese N."/>
        </authorList>
    </citation>
    <scope>NUCLEOTIDE SEQUENCE [LARGE SCALE GENOMIC DNA]</scope>
    <source>
        <strain evidence="4">CGMCC 1.12284</strain>
    </source>
</reference>
<keyword evidence="2" id="KW-0472">Membrane</keyword>
<dbReference type="STRING" id="1202768.SAMN05216285_4154"/>
<dbReference type="AlphaFoldDB" id="A0A1I0QYV8"/>
<dbReference type="EMBL" id="FOIS01000007">
    <property type="protein sequence ID" value="SEW32831.1"/>
    <property type="molecule type" value="Genomic_DNA"/>
</dbReference>
<feature type="transmembrane region" description="Helical" evidence="2">
    <location>
        <begin position="27"/>
        <end position="45"/>
    </location>
</feature>
<feature type="transmembrane region" description="Helical" evidence="2">
    <location>
        <begin position="180"/>
        <end position="198"/>
    </location>
</feature>
<feature type="transmembrane region" description="Helical" evidence="2">
    <location>
        <begin position="5"/>
        <end position="21"/>
    </location>
</feature>
<feature type="transmembrane region" description="Helical" evidence="2">
    <location>
        <begin position="123"/>
        <end position="141"/>
    </location>
</feature>
<feature type="region of interest" description="Disordered" evidence="1">
    <location>
        <begin position="215"/>
        <end position="241"/>
    </location>
</feature>
<name>A0A1I0QYV8_9EURY</name>
<feature type="transmembrane region" description="Helical" evidence="2">
    <location>
        <begin position="52"/>
        <end position="71"/>
    </location>
</feature>
<feature type="transmembrane region" description="Helical" evidence="2">
    <location>
        <begin position="83"/>
        <end position="102"/>
    </location>
</feature>
<dbReference type="Proteomes" id="UP000183275">
    <property type="component" value="Unassembled WGS sequence"/>
</dbReference>
<keyword evidence="2" id="KW-1133">Transmembrane helix</keyword>
<dbReference type="RefSeq" id="WP_049991483.1">
    <property type="nucleotide sequence ID" value="NZ_FOIS01000007.1"/>
</dbReference>
<feature type="compositionally biased region" description="Low complexity" evidence="1">
    <location>
        <begin position="215"/>
        <end position="229"/>
    </location>
</feature>
<accession>A0A1I0QYV8</accession>
<keyword evidence="4" id="KW-1185">Reference proteome</keyword>
<evidence type="ECO:0000256" key="1">
    <source>
        <dbReference type="SAM" id="MobiDB-lite"/>
    </source>
</evidence>
<evidence type="ECO:0000313" key="4">
    <source>
        <dbReference type="Proteomes" id="UP000183275"/>
    </source>
</evidence>
<sequence>MKILNWVVTAIVGIAVTIAIAGQQFVWPAFAIGVGTVVTALVLLVRRGGRKYYAAAGTAYCLGLAGVIYTTSLLPAAYSESPYAVLLSLGFVSGVLVFAQNAGRQIVKRTFGNGSGEGAATKIYDAFAAIVGLVGMVWTVLTAQEKAMRYGGISIGGTTGLVLNFLGIELPIPWIIQSGVDASLVLFIGGVLIGFHTLESIHTTWHATKATAKASASAGKSVGSKTASAVGSLRESSGDEN</sequence>
<keyword evidence="2" id="KW-0812">Transmembrane</keyword>